<accession>A0A4R4E625</accession>
<dbReference type="AlphaFoldDB" id="A0A4R4E625"/>
<sequence>MRRPSCLFLLCLLLCHAATAQAPLQEDRFGASAHLGSFITKMSKAELAKDAYSFLLQADWSRRSRYAPGTFLGASLLHGASGGRQYLGTVTAAFAFGDAPLAGSGWYRLRARLALGLGWIEKPYDPVTNHKNTLLGSHLNAAIQASLYQQVRLGRHWSWNTGLSFLHLSNGLSTLPNLGLNIPCIYTGLVYRRTGAPLQARTPPFPARRDQFSAWASLGLKQWPLVNSPRTVTQAFSGEWSRKLSGNGRWGAVLHVFHDPTVISPNDTVFHQPEAGGWQAGAGAHYAVVIGRWEVPLQAGVYAWNPRDANRVYQILGVRYRVARHWLAGIHLKTHMGKADYFHAGIGYQW</sequence>
<dbReference type="Pfam" id="PF09411">
    <property type="entry name" value="PagL"/>
    <property type="match status" value="1"/>
</dbReference>
<name>A0A4R4E625_9BACT</name>
<organism evidence="2 3">
    <name type="scientific">Flaviaesturariibacter aridisoli</name>
    <dbReference type="NCBI Taxonomy" id="2545761"/>
    <lineage>
        <taxon>Bacteria</taxon>
        <taxon>Pseudomonadati</taxon>
        <taxon>Bacteroidota</taxon>
        <taxon>Chitinophagia</taxon>
        <taxon>Chitinophagales</taxon>
        <taxon>Chitinophagaceae</taxon>
        <taxon>Flaviaestuariibacter</taxon>
    </lineage>
</organism>
<dbReference type="InterPro" id="IPR018550">
    <property type="entry name" value="Lipid-A_deacylase-rel"/>
</dbReference>
<reference evidence="2 3" key="1">
    <citation type="submission" date="2019-03" db="EMBL/GenBank/DDBJ databases">
        <authorList>
            <person name="Kim M.K.M."/>
        </authorList>
    </citation>
    <scope>NUCLEOTIDE SEQUENCE [LARGE SCALE GENOMIC DNA]</scope>
    <source>
        <strain evidence="2 3">17J68-15</strain>
    </source>
</reference>
<evidence type="ECO:0000313" key="2">
    <source>
        <dbReference type="EMBL" id="TCZ74487.1"/>
    </source>
</evidence>
<evidence type="ECO:0000256" key="1">
    <source>
        <dbReference type="SAM" id="SignalP"/>
    </source>
</evidence>
<comment type="caution">
    <text evidence="2">The sequence shown here is derived from an EMBL/GenBank/DDBJ whole genome shotgun (WGS) entry which is preliminary data.</text>
</comment>
<dbReference type="RefSeq" id="WP_131850533.1">
    <property type="nucleotide sequence ID" value="NZ_SKFH01000002.1"/>
</dbReference>
<feature type="signal peptide" evidence="1">
    <location>
        <begin position="1"/>
        <end position="22"/>
    </location>
</feature>
<gene>
    <name evidence="2" type="ORF">E0486_02355</name>
</gene>
<dbReference type="Gene3D" id="2.40.160.20">
    <property type="match status" value="1"/>
</dbReference>
<keyword evidence="1" id="KW-0732">Signal</keyword>
<evidence type="ECO:0008006" key="4">
    <source>
        <dbReference type="Google" id="ProtNLM"/>
    </source>
</evidence>
<dbReference type="EMBL" id="SKFH01000002">
    <property type="protein sequence ID" value="TCZ74487.1"/>
    <property type="molecule type" value="Genomic_DNA"/>
</dbReference>
<evidence type="ECO:0000313" key="3">
    <source>
        <dbReference type="Proteomes" id="UP000295164"/>
    </source>
</evidence>
<dbReference type="OrthoDB" id="627554at2"/>
<feature type="chain" id="PRO_5020440859" description="Acyloxyacyl hydrolase" evidence="1">
    <location>
        <begin position="23"/>
        <end position="350"/>
    </location>
</feature>
<proteinExistence type="predicted"/>
<protein>
    <recommendedName>
        <fullName evidence="4">Acyloxyacyl hydrolase</fullName>
    </recommendedName>
</protein>
<keyword evidence="3" id="KW-1185">Reference proteome</keyword>
<dbReference type="Proteomes" id="UP000295164">
    <property type="component" value="Unassembled WGS sequence"/>
</dbReference>